<comment type="subunit">
    <text evidence="2">Homodimer.</text>
</comment>
<evidence type="ECO:0000313" key="5">
    <source>
        <dbReference type="Ensembl" id="ENSSRHP00000042610.1"/>
    </source>
</evidence>
<evidence type="ECO:0000256" key="2">
    <source>
        <dbReference type="ARBA" id="ARBA00011738"/>
    </source>
</evidence>
<comment type="cofactor">
    <cofactor evidence="1">
        <name>pyridoxal 5'-phosphate</name>
        <dbReference type="ChEBI" id="CHEBI:597326"/>
    </cofactor>
</comment>
<organism evidence="5 6">
    <name type="scientific">Sinocyclocheilus rhinocerous</name>
    <dbReference type="NCBI Taxonomy" id="307959"/>
    <lineage>
        <taxon>Eukaryota</taxon>
        <taxon>Metazoa</taxon>
        <taxon>Chordata</taxon>
        <taxon>Craniata</taxon>
        <taxon>Vertebrata</taxon>
        <taxon>Euteleostomi</taxon>
        <taxon>Actinopterygii</taxon>
        <taxon>Neopterygii</taxon>
        <taxon>Teleostei</taxon>
        <taxon>Ostariophysi</taxon>
        <taxon>Cypriniformes</taxon>
        <taxon>Cyprinidae</taxon>
        <taxon>Cyprininae</taxon>
        <taxon>Sinocyclocheilus</taxon>
    </lineage>
</organism>
<proteinExistence type="predicted"/>
<name>A0A673IRH4_9TELE</name>
<dbReference type="Gene3D" id="3.40.640.10">
    <property type="entry name" value="Type I PLP-dependent aspartate aminotransferase-like (Major domain)"/>
    <property type="match status" value="1"/>
</dbReference>
<evidence type="ECO:0000256" key="1">
    <source>
        <dbReference type="ARBA" id="ARBA00001933"/>
    </source>
</evidence>
<keyword evidence="4" id="KW-0808">Transferase</keyword>
<keyword evidence="3" id="KW-0963">Cytoplasm</keyword>
<dbReference type="InterPro" id="IPR015421">
    <property type="entry name" value="PyrdxlP-dep_Trfase_major"/>
</dbReference>
<dbReference type="Ensembl" id="ENSSRHT00000043818.1">
    <property type="protein sequence ID" value="ENSSRHP00000042610.1"/>
    <property type="gene ID" value="ENSSRHG00000021572.1"/>
</dbReference>
<dbReference type="Proteomes" id="UP000472270">
    <property type="component" value="Unassembled WGS sequence"/>
</dbReference>
<dbReference type="PANTHER" id="PTHR11601:SF62">
    <property type="entry name" value="SELENOCYSTEINE LYASE"/>
    <property type="match status" value="1"/>
</dbReference>
<reference evidence="5" key="2">
    <citation type="submission" date="2025-09" db="UniProtKB">
        <authorList>
            <consortium name="Ensembl"/>
        </authorList>
    </citation>
    <scope>IDENTIFICATION</scope>
</reference>
<sequence length="69" mass="7733">LGIAQNRSFVCCRIYMDYNATTPVDPEVVRVVTDALTEAWGNPSSNYLPGMRLSKIDVWQTSNMSHLKA</sequence>
<keyword evidence="6" id="KW-1185">Reference proteome</keyword>
<dbReference type="InterPro" id="IPR015424">
    <property type="entry name" value="PyrdxlP-dep_Trfase"/>
</dbReference>
<protein>
    <submittedName>
        <fullName evidence="5">Uncharacterized protein</fullName>
    </submittedName>
</protein>
<dbReference type="AlphaFoldDB" id="A0A673IRH4"/>
<accession>A0A673IRH4</accession>
<dbReference type="PANTHER" id="PTHR11601">
    <property type="entry name" value="CYSTEINE DESULFURYLASE FAMILY MEMBER"/>
    <property type="match status" value="1"/>
</dbReference>
<evidence type="ECO:0000256" key="3">
    <source>
        <dbReference type="ARBA" id="ARBA00022490"/>
    </source>
</evidence>
<dbReference type="GO" id="GO:0016740">
    <property type="term" value="F:transferase activity"/>
    <property type="evidence" value="ECO:0007669"/>
    <property type="project" value="UniProtKB-KW"/>
</dbReference>
<reference evidence="5" key="1">
    <citation type="submission" date="2025-08" db="UniProtKB">
        <authorList>
            <consortium name="Ensembl"/>
        </authorList>
    </citation>
    <scope>IDENTIFICATION</scope>
</reference>
<dbReference type="SUPFAM" id="SSF53383">
    <property type="entry name" value="PLP-dependent transferases"/>
    <property type="match status" value="1"/>
</dbReference>
<evidence type="ECO:0000256" key="4">
    <source>
        <dbReference type="ARBA" id="ARBA00022679"/>
    </source>
</evidence>
<evidence type="ECO:0000313" key="6">
    <source>
        <dbReference type="Proteomes" id="UP000472270"/>
    </source>
</evidence>